<protein>
    <recommendedName>
        <fullName evidence="4">DUF1574 domain-containing protein</fullName>
    </recommendedName>
</protein>
<feature type="transmembrane region" description="Helical" evidence="1">
    <location>
        <begin position="6"/>
        <end position="25"/>
    </location>
</feature>
<sequence length="362" mass="42556">MTLKKIYFYPLLLILFIFTVDKIACIPDFREAARRPYKSGQNILVGFPKVWEENKRLQSEKFNVTVVTGSSRSDIFHEWENIPVNKSTYNKPIYFETRLALKASEYFLYYLLLKSMVDGGFKPNLLFIEFSEEMLNENNVYSYKTKWKELMLTERELIDIFPVFNAKYKLDVLSRLLFVSYNYHIRPIQGISNLIKGERAADDTYFIALSSYLNKKRPFNPNNTGIEIDNFTPKEYEERIVNYSKSQEQLLLNNFLISETEVGFFKRIIDLAEENNIPTVIWEPQVHPYYKERRKSITGGNLFDSISEQLIEKNSKNIRRISLNRGNTNCRLYTDSSHVSPLCVPEIVDKLLQTAKEIPNFQ</sequence>
<name>A0A2P2DGP1_9LEPT</name>
<dbReference type="Proteomes" id="UP000245206">
    <property type="component" value="Unassembled WGS sequence"/>
</dbReference>
<dbReference type="RefSeq" id="WP_108960659.1">
    <property type="nucleotide sequence ID" value="NZ_BFAZ01000009.1"/>
</dbReference>
<accession>A0A2P2DGP1</accession>
<evidence type="ECO:0000313" key="2">
    <source>
        <dbReference type="EMBL" id="GBF43789.1"/>
    </source>
</evidence>
<keyword evidence="1" id="KW-0812">Transmembrane</keyword>
<proteinExistence type="predicted"/>
<dbReference type="OrthoDB" id="335357at2"/>
<dbReference type="InterPro" id="IPR011468">
    <property type="entry name" value="DUF1574"/>
</dbReference>
<organism evidence="2 3">
    <name type="scientific">Leptospira ellinghausenii</name>
    <dbReference type="NCBI Taxonomy" id="1917822"/>
    <lineage>
        <taxon>Bacteria</taxon>
        <taxon>Pseudomonadati</taxon>
        <taxon>Spirochaetota</taxon>
        <taxon>Spirochaetia</taxon>
        <taxon>Leptospirales</taxon>
        <taxon>Leptospiraceae</taxon>
        <taxon>Leptospira</taxon>
    </lineage>
</organism>
<evidence type="ECO:0000256" key="1">
    <source>
        <dbReference type="SAM" id="Phobius"/>
    </source>
</evidence>
<evidence type="ECO:0008006" key="4">
    <source>
        <dbReference type="Google" id="ProtNLM"/>
    </source>
</evidence>
<dbReference type="EMBL" id="BFAZ01000009">
    <property type="protein sequence ID" value="GBF43789.1"/>
    <property type="molecule type" value="Genomic_DNA"/>
</dbReference>
<dbReference type="Pfam" id="PF07611">
    <property type="entry name" value="DUF1574"/>
    <property type="match status" value="1"/>
</dbReference>
<comment type="caution">
    <text evidence="2">The sequence shown here is derived from an EMBL/GenBank/DDBJ whole genome shotgun (WGS) entry which is preliminary data.</text>
</comment>
<gene>
    <name evidence="2" type="ORF">LPTSP2_30920</name>
</gene>
<reference evidence="3" key="1">
    <citation type="journal article" date="2019" name="Microbiol. Immunol.">
        <title>Molecular and phenotypic characterization of Leptospira johnsonii sp. nov., Leptospira ellinghausenii sp. nov. and Leptospira ryugenii sp. nov. isolated from soil and water in Japan.</title>
        <authorList>
            <person name="Masuzawa T."/>
            <person name="Saito M."/>
            <person name="Nakao R."/>
            <person name="Nikaido Y."/>
            <person name="Matsumoto M."/>
            <person name="Ogawa M."/>
            <person name="Yokoyama M."/>
            <person name="Hidaka Y."/>
            <person name="Tomita J."/>
            <person name="Sakakibara K."/>
            <person name="Suzuki K."/>
            <person name="Yasuda S."/>
            <person name="Sato H."/>
            <person name="Yamaguchi M."/>
            <person name="Yoshida S.I."/>
            <person name="Koizumi N."/>
            <person name="Kawamura Y."/>
        </authorList>
    </citation>
    <scope>NUCLEOTIDE SEQUENCE [LARGE SCALE GENOMIC DNA]</scope>
    <source>
        <strain evidence="3">E18</strain>
    </source>
</reference>
<keyword evidence="1" id="KW-0472">Membrane</keyword>
<evidence type="ECO:0000313" key="3">
    <source>
        <dbReference type="Proteomes" id="UP000245206"/>
    </source>
</evidence>
<keyword evidence="3" id="KW-1185">Reference proteome</keyword>
<keyword evidence="1" id="KW-1133">Transmembrane helix</keyword>
<dbReference type="AlphaFoldDB" id="A0A2P2DGP1"/>